<evidence type="ECO:0000313" key="1">
    <source>
        <dbReference type="EMBL" id="KKS48976.1"/>
    </source>
</evidence>
<dbReference type="STRING" id="1618659.UV11_C0001G0071"/>
<organism evidence="1 2">
    <name type="scientific">Candidatus Giovannonibacteria bacterium GW2011_GWF2_42_19</name>
    <dbReference type="NCBI Taxonomy" id="1618659"/>
    <lineage>
        <taxon>Bacteria</taxon>
        <taxon>Candidatus Giovannoniibacteriota</taxon>
    </lineage>
</organism>
<dbReference type="EMBL" id="LCDF01000001">
    <property type="protein sequence ID" value="KKS48976.1"/>
    <property type="molecule type" value="Genomic_DNA"/>
</dbReference>
<accession>A0A0G1BRU2</accession>
<proteinExistence type="predicted"/>
<reference evidence="1 2" key="1">
    <citation type="journal article" date="2015" name="Nature">
        <title>rRNA introns, odd ribosomes, and small enigmatic genomes across a large radiation of phyla.</title>
        <authorList>
            <person name="Brown C.T."/>
            <person name="Hug L.A."/>
            <person name="Thomas B.C."/>
            <person name="Sharon I."/>
            <person name="Castelle C.J."/>
            <person name="Singh A."/>
            <person name="Wilkins M.J."/>
            <person name="Williams K.H."/>
            <person name="Banfield J.F."/>
        </authorList>
    </citation>
    <scope>NUCLEOTIDE SEQUENCE [LARGE SCALE GENOMIC DNA]</scope>
</reference>
<dbReference type="AlphaFoldDB" id="A0A0G1BRU2"/>
<evidence type="ECO:0000313" key="2">
    <source>
        <dbReference type="Proteomes" id="UP000034036"/>
    </source>
</evidence>
<protein>
    <submittedName>
        <fullName evidence="1">Uncharacterized protein</fullName>
    </submittedName>
</protein>
<gene>
    <name evidence="1" type="ORF">UV11_C0001G0071</name>
</gene>
<dbReference type="Proteomes" id="UP000034036">
    <property type="component" value="Unassembled WGS sequence"/>
</dbReference>
<sequence>MNKRNAALAILIPAFLALGLLTLYMSYGISEGAPHFVYTLF</sequence>
<comment type="caution">
    <text evidence="1">The sequence shown here is derived from an EMBL/GenBank/DDBJ whole genome shotgun (WGS) entry which is preliminary data.</text>
</comment>
<name>A0A0G1BRU2_9BACT</name>